<dbReference type="PANTHER" id="PTHR24220">
    <property type="entry name" value="IMPORT ATP-BINDING PROTEIN"/>
    <property type="match status" value="1"/>
</dbReference>
<keyword evidence="3" id="KW-0547">Nucleotide-binding</keyword>
<dbReference type="PROSITE" id="PS00211">
    <property type="entry name" value="ABC_TRANSPORTER_1"/>
    <property type="match status" value="1"/>
</dbReference>
<dbReference type="InterPro" id="IPR017871">
    <property type="entry name" value="ABC_transporter-like_CS"/>
</dbReference>
<dbReference type="RefSeq" id="WP_013554521.1">
    <property type="nucleotide sequence ID" value="NC_014935.1"/>
</dbReference>
<proteinExistence type="inferred from homology"/>
<dbReference type="HOGENOM" id="CLU_000604_1_22_7"/>
<dbReference type="Gene3D" id="3.40.50.300">
    <property type="entry name" value="P-loop containing nucleotide triphosphate hydrolases"/>
    <property type="match status" value="1"/>
</dbReference>
<keyword evidence="2" id="KW-0813">Transport</keyword>
<evidence type="ECO:0000256" key="1">
    <source>
        <dbReference type="ARBA" id="ARBA00005417"/>
    </source>
</evidence>
<evidence type="ECO:0000259" key="5">
    <source>
        <dbReference type="PROSITE" id="PS50893"/>
    </source>
</evidence>
<comment type="similarity">
    <text evidence="1">Belongs to the ABC transporter superfamily.</text>
</comment>
<dbReference type="PROSITE" id="PS50893">
    <property type="entry name" value="ABC_TRANSPORTER_2"/>
    <property type="match status" value="1"/>
</dbReference>
<keyword evidence="4" id="KW-0067">ATP-binding</keyword>
<dbReference type="GO" id="GO:0022857">
    <property type="term" value="F:transmembrane transporter activity"/>
    <property type="evidence" value="ECO:0007669"/>
    <property type="project" value="TreeGrafter"/>
</dbReference>
<evidence type="ECO:0000256" key="4">
    <source>
        <dbReference type="ARBA" id="ARBA00022840"/>
    </source>
</evidence>
<evidence type="ECO:0000313" key="7">
    <source>
        <dbReference type="Proteomes" id="UP000008633"/>
    </source>
</evidence>
<protein>
    <submittedName>
        <fullName evidence="6">ABC transporter related protein</fullName>
    </submittedName>
</protein>
<organism evidence="6 7">
    <name type="scientific">Nitratifractor salsuginis (strain DSM 16511 / JCM 12458 / E9I37-1)</name>
    <dbReference type="NCBI Taxonomy" id="749222"/>
    <lineage>
        <taxon>Bacteria</taxon>
        <taxon>Pseudomonadati</taxon>
        <taxon>Campylobacterota</taxon>
        <taxon>Epsilonproteobacteria</taxon>
        <taxon>Campylobacterales</taxon>
        <taxon>Sulfurovaceae</taxon>
        <taxon>Nitratifractor</taxon>
    </lineage>
</organism>
<gene>
    <name evidence="6" type="ordered locus">Nitsa_1584</name>
</gene>
<dbReference type="Proteomes" id="UP000008633">
    <property type="component" value="Chromosome"/>
</dbReference>
<dbReference type="GO" id="GO:0005886">
    <property type="term" value="C:plasma membrane"/>
    <property type="evidence" value="ECO:0007669"/>
    <property type="project" value="TreeGrafter"/>
</dbReference>
<dbReference type="InterPro" id="IPR003593">
    <property type="entry name" value="AAA+_ATPase"/>
</dbReference>
<reference evidence="6 7" key="1">
    <citation type="journal article" date="2011" name="Stand. Genomic Sci.">
        <title>Complete genome sequence of Nitratifractor salsuginis type strain (E9I37-1).</title>
        <authorList>
            <person name="Anderson I."/>
            <person name="Sikorski J."/>
            <person name="Zeytun A."/>
            <person name="Nolan M."/>
            <person name="Lapidus A."/>
            <person name="Lucas S."/>
            <person name="Hammon N."/>
            <person name="Deshpande S."/>
            <person name="Cheng J.F."/>
            <person name="Tapia R."/>
            <person name="Han C."/>
            <person name="Goodwin L."/>
            <person name="Pitluck S."/>
            <person name="Liolios K."/>
            <person name="Pagani I."/>
            <person name="Ivanova N."/>
            <person name="Huntemann M."/>
            <person name="Mavromatis K."/>
            <person name="Ovchinikova G."/>
            <person name="Pati A."/>
            <person name="Chen A."/>
            <person name="Palaniappan K."/>
            <person name="Land M."/>
            <person name="Hauser L."/>
            <person name="Brambilla E.M."/>
            <person name="Ngatchou-Djao O.D."/>
            <person name="Rohde M."/>
            <person name="Tindall B.J."/>
            <person name="Goker M."/>
            <person name="Detter J.C."/>
            <person name="Woyke T."/>
            <person name="Bristow J."/>
            <person name="Eisen J.A."/>
            <person name="Markowitz V."/>
            <person name="Hugenholtz P."/>
            <person name="Klenk H.P."/>
            <person name="Kyrpides N.C."/>
        </authorList>
    </citation>
    <scope>NUCLEOTIDE SEQUENCE [LARGE SCALE GENOMIC DNA]</scope>
    <source>
        <strain evidence="7">DSM 16511 / JCM 12458 / E9I37-1</strain>
    </source>
</reference>
<evidence type="ECO:0000313" key="6">
    <source>
        <dbReference type="EMBL" id="ADV46832.1"/>
    </source>
</evidence>
<dbReference type="STRING" id="749222.Nitsa_1584"/>
<dbReference type="SMART" id="SM00382">
    <property type="entry name" value="AAA"/>
    <property type="match status" value="1"/>
</dbReference>
<dbReference type="InterPro" id="IPR003439">
    <property type="entry name" value="ABC_transporter-like_ATP-bd"/>
</dbReference>
<dbReference type="SUPFAM" id="SSF52540">
    <property type="entry name" value="P-loop containing nucleoside triphosphate hydrolases"/>
    <property type="match status" value="1"/>
</dbReference>
<dbReference type="InterPro" id="IPR017911">
    <property type="entry name" value="MacB-like_ATP-bd"/>
</dbReference>
<feature type="domain" description="ABC transporter" evidence="5">
    <location>
        <begin position="4"/>
        <end position="215"/>
    </location>
</feature>
<dbReference type="PANTHER" id="PTHR24220:SF689">
    <property type="entry name" value="LIPOPROTEIN-RELEASING SYSTEM ATP-BINDING PROTEIN LOLD"/>
    <property type="match status" value="1"/>
</dbReference>
<dbReference type="AlphaFoldDB" id="E6X0I2"/>
<evidence type="ECO:0000256" key="2">
    <source>
        <dbReference type="ARBA" id="ARBA00022448"/>
    </source>
</evidence>
<dbReference type="GO" id="GO:0005524">
    <property type="term" value="F:ATP binding"/>
    <property type="evidence" value="ECO:0007669"/>
    <property type="project" value="UniProtKB-KW"/>
</dbReference>
<keyword evidence="7" id="KW-1185">Reference proteome</keyword>
<evidence type="ECO:0000256" key="3">
    <source>
        <dbReference type="ARBA" id="ARBA00022741"/>
    </source>
</evidence>
<dbReference type="eggNOG" id="COG1136">
    <property type="taxonomic scope" value="Bacteria"/>
</dbReference>
<dbReference type="InterPro" id="IPR027417">
    <property type="entry name" value="P-loop_NTPase"/>
</dbReference>
<sequence length="216" mass="24352">MSMLLLEAQGLSHAFDYPLYDNVSMTIRAGESVAVMGRSGSGKSTLLHTLAGLIPPLEGEVRLFGQNLYRLKEARKEMLRRYETGVVFQHHYLFKGMSARENVEVAALLAKQPFDPELFDLLEISETVDQKVSELSGGQQQRVSLVRVLNKKPKLIFADEPTGNLDLETSELVMTALLEYISQGERALFLVTHDPEVARKCSRQYLLEDRELRPLS</sequence>
<dbReference type="GO" id="GO:0016887">
    <property type="term" value="F:ATP hydrolysis activity"/>
    <property type="evidence" value="ECO:0007669"/>
    <property type="project" value="InterPro"/>
</dbReference>
<name>E6X0I2_NITSE</name>
<dbReference type="EMBL" id="CP002452">
    <property type="protein sequence ID" value="ADV46832.1"/>
    <property type="molecule type" value="Genomic_DNA"/>
</dbReference>
<dbReference type="Pfam" id="PF00005">
    <property type="entry name" value="ABC_tran"/>
    <property type="match status" value="1"/>
</dbReference>
<dbReference type="CDD" id="cd03255">
    <property type="entry name" value="ABC_MJ0796_LolCDE_FtsE"/>
    <property type="match status" value="1"/>
</dbReference>
<reference evidence="7" key="2">
    <citation type="submission" date="2011-01" db="EMBL/GenBank/DDBJ databases">
        <title>The complete genome of Nitratifractor salsuginis DSM 16511.</title>
        <authorList>
            <consortium name="US DOE Joint Genome Institute (JGI-PGF)"/>
            <person name="Lucas S."/>
            <person name="Copeland A."/>
            <person name="Lapidus A."/>
            <person name="Bruce D."/>
            <person name="Goodwin L."/>
            <person name="Pitluck S."/>
            <person name="Kyrpides N."/>
            <person name="Mavromatis K."/>
            <person name="Ivanova N."/>
            <person name="Mikhailova N."/>
            <person name="Zeytun A."/>
            <person name="Detter J.C."/>
            <person name="Tapia R."/>
            <person name="Han C."/>
            <person name="Land M."/>
            <person name="Hauser L."/>
            <person name="Markowitz V."/>
            <person name="Cheng J.-F."/>
            <person name="Hugenholtz P."/>
            <person name="Woyke T."/>
            <person name="Wu D."/>
            <person name="Tindall B."/>
            <person name="Schuetze A."/>
            <person name="Brambilla E."/>
            <person name="Klenk H.-P."/>
            <person name="Eisen J.A."/>
        </authorList>
    </citation>
    <scope>NUCLEOTIDE SEQUENCE [LARGE SCALE GENOMIC DNA]</scope>
    <source>
        <strain evidence="7">DSM 16511 / JCM 12458 / E9I37-1</strain>
    </source>
</reference>
<accession>E6X0I2</accession>
<dbReference type="InterPro" id="IPR015854">
    <property type="entry name" value="ABC_transpr_LolD-like"/>
</dbReference>
<dbReference type="KEGG" id="nsa:Nitsa_1584"/>